<feature type="transmembrane region" description="Helical" evidence="1">
    <location>
        <begin position="6"/>
        <end position="24"/>
    </location>
</feature>
<dbReference type="PANTHER" id="PTHR37464:SF1">
    <property type="entry name" value="BLL2463 PROTEIN"/>
    <property type="match status" value="1"/>
</dbReference>
<evidence type="ECO:0000256" key="1">
    <source>
        <dbReference type="SAM" id="Phobius"/>
    </source>
</evidence>
<reference evidence="4" key="1">
    <citation type="submission" date="2016-10" db="EMBL/GenBank/DDBJ databases">
        <authorList>
            <person name="Varghese N."/>
            <person name="Submissions S."/>
        </authorList>
    </citation>
    <scope>NUCLEOTIDE SEQUENCE [LARGE SCALE GENOMIC DNA]</scope>
    <source>
        <strain evidence="4">DSM 24729</strain>
    </source>
</reference>
<dbReference type="InterPro" id="IPR029062">
    <property type="entry name" value="Class_I_gatase-like"/>
</dbReference>
<proteinExistence type="predicted"/>
<dbReference type="RefSeq" id="WP_074538836.1">
    <property type="nucleotide sequence ID" value="NZ_FNBD01000008.1"/>
</dbReference>
<dbReference type="SUPFAM" id="SSF52317">
    <property type="entry name" value="Class I glutamine amidotransferase-like"/>
    <property type="match status" value="1"/>
</dbReference>
<dbReference type="Proteomes" id="UP000182114">
    <property type="component" value="Unassembled WGS sequence"/>
</dbReference>
<evidence type="ECO:0000313" key="4">
    <source>
        <dbReference type="Proteomes" id="UP000182114"/>
    </source>
</evidence>
<name>A0A1G7IYR0_9FLAO</name>
<sequence>MHFKHPEILWGLFLLLIPILIHLLQLRRFKKTAFTNVKMLQQVVAESQKSRSLKKWLLLFTRMLLFTALIIAFTQPFFAKNTVFKNKETIIYLDNSFSMQAKKGNTSLLEVAVQEIVKNAPKNAPITLFTNNNTFSNTTIAAIQNDLLSLNFSQNQLPLEAITLKATALFSTASNSIKNLIVISDFQKNKEASLKPSKELNNYYIQLTPSKVENIAIDSIFYSPESNETTTIKIKLSASQDLENQPISVYNGDQLIAKTAAEFNNTKSASVTISLPENDLILGKIQLEDTGLNYDNQFFFSRNKKEKVRILEIYGVETGYLERIYTAEEFEYQKNSIAQLNYSLIESQHTIILNELEALPEALVQALHLFTQQGGTLIVIPNDDITITNYNTLLSNFGVKLNQKITTSQEITHINFDHPIYSNVFDQKVNNFQYPEVKTYYSLDAKQSPLLSYASNEPFLLGKRGFYFFTSPLSSELSNFKNSPLIVPTLYNMGVESLKQQELYYTVGKNNSVTIAVEGINDAVLKISNATNEYIPQQQSLNNKIVLNFNEVPSEDGLFTVKNKETNFKHLGFNYPRTESNLTYLDLENSKDIYTPTSISDLFDTLEKDDSKNELWKWFVILALLFGLIEIGIQKYLK</sequence>
<dbReference type="InterPro" id="IPR024163">
    <property type="entry name" value="Aerotolerance_reg_N"/>
</dbReference>
<dbReference type="EMBL" id="FNBD01000008">
    <property type="protein sequence ID" value="SDF17872.1"/>
    <property type="molecule type" value="Genomic_DNA"/>
</dbReference>
<feature type="domain" description="Aerotolerance regulator N-terminal" evidence="2">
    <location>
        <begin position="1"/>
        <end position="76"/>
    </location>
</feature>
<keyword evidence="1 3" id="KW-0812">Transmembrane</keyword>
<dbReference type="NCBIfam" id="TIGR02226">
    <property type="entry name" value="two_anch"/>
    <property type="match status" value="1"/>
</dbReference>
<evidence type="ECO:0000259" key="2">
    <source>
        <dbReference type="Pfam" id="PF07584"/>
    </source>
</evidence>
<dbReference type="PANTHER" id="PTHR37464">
    <property type="entry name" value="BLL2463 PROTEIN"/>
    <property type="match status" value="1"/>
</dbReference>
<accession>A0A1G7IYR0</accession>
<organism evidence="3 4">
    <name type="scientific">Cellulophaga baltica</name>
    <dbReference type="NCBI Taxonomy" id="76594"/>
    <lineage>
        <taxon>Bacteria</taxon>
        <taxon>Pseudomonadati</taxon>
        <taxon>Bacteroidota</taxon>
        <taxon>Flavobacteriia</taxon>
        <taxon>Flavobacteriales</taxon>
        <taxon>Flavobacteriaceae</taxon>
        <taxon>Cellulophaga</taxon>
    </lineage>
</organism>
<dbReference type="AlphaFoldDB" id="A0A1G7IYR0"/>
<keyword evidence="1" id="KW-0472">Membrane</keyword>
<keyword evidence="4" id="KW-1185">Reference proteome</keyword>
<dbReference type="eggNOG" id="COG2304">
    <property type="taxonomic scope" value="Bacteria"/>
</dbReference>
<gene>
    <name evidence="3" type="ORF">SAMN04487992_108113</name>
</gene>
<dbReference type="Pfam" id="PF07584">
    <property type="entry name" value="BatA"/>
    <property type="match status" value="1"/>
</dbReference>
<dbReference type="InterPro" id="IPR011933">
    <property type="entry name" value="Double_TM_dom"/>
</dbReference>
<keyword evidence="1" id="KW-1133">Transmembrane helix</keyword>
<feature type="transmembrane region" description="Helical" evidence="1">
    <location>
        <begin position="56"/>
        <end position="78"/>
    </location>
</feature>
<evidence type="ECO:0000313" key="3">
    <source>
        <dbReference type="EMBL" id="SDF17872.1"/>
    </source>
</evidence>
<protein>
    <submittedName>
        <fullName evidence="3">N-terminal double-transmembrane domain-containing protein</fullName>
    </submittedName>
</protein>